<dbReference type="AlphaFoldDB" id="A0A9D4U6D4"/>
<keyword evidence="2" id="KW-1185">Reference proteome</keyword>
<name>A0A9D4U6D4_ADICA</name>
<accession>A0A9D4U6D4</accession>
<comment type="caution">
    <text evidence="1">The sequence shown here is derived from an EMBL/GenBank/DDBJ whole genome shotgun (WGS) entry which is preliminary data.</text>
</comment>
<organism evidence="1 2">
    <name type="scientific">Adiantum capillus-veneris</name>
    <name type="common">Maidenhair fern</name>
    <dbReference type="NCBI Taxonomy" id="13818"/>
    <lineage>
        <taxon>Eukaryota</taxon>
        <taxon>Viridiplantae</taxon>
        <taxon>Streptophyta</taxon>
        <taxon>Embryophyta</taxon>
        <taxon>Tracheophyta</taxon>
        <taxon>Polypodiopsida</taxon>
        <taxon>Polypodiidae</taxon>
        <taxon>Polypodiales</taxon>
        <taxon>Pteridineae</taxon>
        <taxon>Pteridaceae</taxon>
        <taxon>Vittarioideae</taxon>
        <taxon>Adiantum</taxon>
    </lineage>
</organism>
<dbReference type="OrthoDB" id="1924773at2759"/>
<evidence type="ECO:0000313" key="2">
    <source>
        <dbReference type="Proteomes" id="UP000886520"/>
    </source>
</evidence>
<protein>
    <submittedName>
        <fullName evidence="1">Uncharacterized protein</fullName>
    </submittedName>
</protein>
<gene>
    <name evidence="1" type="ORF">GOP47_0022474</name>
</gene>
<proteinExistence type="predicted"/>
<dbReference type="Proteomes" id="UP000886520">
    <property type="component" value="Chromosome 22"/>
</dbReference>
<evidence type="ECO:0000313" key="1">
    <source>
        <dbReference type="EMBL" id="KAI5061935.1"/>
    </source>
</evidence>
<dbReference type="EMBL" id="JABFUD020000022">
    <property type="protein sequence ID" value="KAI5061935.1"/>
    <property type="molecule type" value="Genomic_DNA"/>
</dbReference>
<reference evidence="1" key="1">
    <citation type="submission" date="2021-01" db="EMBL/GenBank/DDBJ databases">
        <title>Adiantum capillus-veneris genome.</title>
        <authorList>
            <person name="Fang Y."/>
            <person name="Liao Q."/>
        </authorList>
    </citation>
    <scope>NUCLEOTIDE SEQUENCE</scope>
    <source>
        <strain evidence="1">H3</strain>
        <tissue evidence="1">Leaf</tissue>
    </source>
</reference>
<sequence>MAVCFLPAGMAREEVDTRGGGKPAMETKSLSLFPICPQQDCRVSYSLNNDDNACVKMVSCIALAVYSVAKNSNIAITLEKLVNSIATHFNHSNKRLAELRITKEDLACAILRLEHTFDVSKLFQKEFVDVATVSVIIQKEMNLTQQYYIDPPDVDENELILDTSGYIFLREYGREKGFLFYLRGAIIGKKFFDIEIERDIFGMDLMRALEFQVSFSKKVITSLQERFVDNFILSELGVLVPAQHPILEKDLRDYDFPEPWLESDLFADGRLLPAGMAREEVVRCSCPVLELWWREEIALGVRGKAVVVG</sequence>